<evidence type="ECO:0000313" key="2">
    <source>
        <dbReference type="Proteomes" id="UP000586947"/>
    </source>
</evidence>
<gene>
    <name evidence="1" type="ORF">HNR20_003400</name>
</gene>
<protein>
    <recommendedName>
        <fullName evidence="3">Lipoprotein</fullName>
    </recommendedName>
</protein>
<sequence>MALPPLAEIRWRSPIRVTSMRRLIPTLSIALAVALISGCGTNSDDPGASAPSAAPATSKLEPVAAIKQGMDRSLAGQLSMEASVKAGNQSITLSGKMDPAARMFLITGKAPEPIEARLIGDAAYLKSDSLEGEKPWMKLDLTKLKPNSSLRQSFDMKSQTGIIGGVVSAQEVSDGRYTGVADLGKAAEAASTEAGMREGLESSAKLAKDPTAIPFEATLDAEGRLTALSYTIATKSLGDLVTEMRMSDFGKPVTVEAPPAGETEAASEEMYKYF</sequence>
<dbReference type="EMBL" id="JACHDP010000001">
    <property type="protein sequence ID" value="MBB5478895.1"/>
    <property type="molecule type" value="Genomic_DNA"/>
</dbReference>
<evidence type="ECO:0008006" key="3">
    <source>
        <dbReference type="Google" id="ProtNLM"/>
    </source>
</evidence>
<dbReference type="Gene3D" id="2.50.20.20">
    <property type="match status" value="1"/>
</dbReference>
<proteinExistence type="predicted"/>
<reference evidence="1 2" key="1">
    <citation type="submission" date="2020-08" db="EMBL/GenBank/DDBJ databases">
        <title>Sequencing the genomes of 1000 actinobacteria strains.</title>
        <authorList>
            <person name="Klenk H.-P."/>
        </authorList>
    </citation>
    <scope>NUCLEOTIDE SEQUENCE [LARGE SCALE GENOMIC DNA]</scope>
    <source>
        <strain evidence="1 2">DSM 103125</strain>
    </source>
</reference>
<evidence type="ECO:0000313" key="1">
    <source>
        <dbReference type="EMBL" id="MBB5478895.1"/>
    </source>
</evidence>
<dbReference type="RefSeq" id="WP_184181108.1">
    <property type="nucleotide sequence ID" value="NZ_BMNF01000001.1"/>
</dbReference>
<dbReference type="Proteomes" id="UP000586947">
    <property type="component" value="Unassembled WGS sequence"/>
</dbReference>
<organism evidence="1 2">
    <name type="scientific">Micromonospora parathelypteridis</name>
    <dbReference type="NCBI Taxonomy" id="1839617"/>
    <lineage>
        <taxon>Bacteria</taxon>
        <taxon>Bacillati</taxon>
        <taxon>Actinomycetota</taxon>
        <taxon>Actinomycetes</taxon>
        <taxon>Micromonosporales</taxon>
        <taxon>Micromonosporaceae</taxon>
        <taxon>Micromonospora</taxon>
    </lineage>
</organism>
<name>A0A840VQB3_9ACTN</name>
<keyword evidence="2" id="KW-1185">Reference proteome</keyword>
<comment type="caution">
    <text evidence="1">The sequence shown here is derived from an EMBL/GenBank/DDBJ whole genome shotgun (WGS) entry which is preliminary data.</text>
</comment>
<accession>A0A840VQB3</accession>
<dbReference type="AlphaFoldDB" id="A0A840VQB3"/>